<keyword evidence="3" id="KW-1185">Reference proteome</keyword>
<dbReference type="PANTHER" id="PTHR40638">
    <property type="entry name" value="UPF0591 MEMBRANE PROTEIN C15E1.02C"/>
    <property type="match status" value="1"/>
</dbReference>
<evidence type="ECO:0000256" key="1">
    <source>
        <dbReference type="SAM" id="Phobius"/>
    </source>
</evidence>
<dbReference type="EMBL" id="LN890972">
    <property type="protein sequence ID" value="CUS13475.1"/>
    <property type="molecule type" value="Genomic_DNA"/>
</dbReference>
<proteinExistence type="predicted"/>
<feature type="transmembrane region" description="Helical" evidence="1">
    <location>
        <begin position="182"/>
        <end position="201"/>
    </location>
</feature>
<dbReference type="Pfam" id="PF08570">
    <property type="entry name" value="DUF1761"/>
    <property type="match status" value="1"/>
</dbReference>
<gene>
    <name evidence="2" type="ORF">GSTUAT00002413001</name>
</gene>
<feature type="transmembrane region" description="Helical" evidence="1">
    <location>
        <begin position="213"/>
        <end position="236"/>
    </location>
</feature>
<evidence type="ECO:0008006" key="4">
    <source>
        <dbReference type="Google" id="ProtNLM"/>
    </source>
</evidence>
<accession>A0A292Q3E3</accession>
<keyword evidence="1" id="KW-1133">Transmembrane helix</keyword>
<dbReference type="Proteomes" id="UP001412239">
    <property type="component" value="Unassembled WGS sequence"/>
</dbReference>
<organism evidence="2 3">
    <name type="scientific">Tuber aestivum</name>
    <name type="common">summer truffle</name>
    <dbReference type="NCBI Taxonomy" id="59557"/>
    <lineage>
        <taxon>Eukaryota</taxon>
        <taxon>Fungi</taxon>
        <taxon>Dikarya</taxon>
        <taxon>Ascomycota</taxon>
        <taxon>Pezizomycotina</taxon>
        <taxon>Pezizomycetes</taxon>
        <taxon>Pezizales</taxon>
        <taxon>Tuberaceae</taxon>
        <taxon>Tuber</taxon>
    </lineage>
</organism>
<keyword evidence="1" id="KW-0812">Transmembrane</keyword>
<name>A0A292Q3E3_9PEZI</name>
<reference evidence="2" key="1">
    <citation type="submission" date="2015-10" db="EMBL/GenBank/DDBJ databases">
        <authorList>
            <person name="Regsiter A."/>
            <person name="william w."/>
        </authorList>
    </citation>
    <scope>NUCLEOTIDE SEQUENCE</scope>
    <source>
        <strain evidence="2">Montdore</strain>
    </source>
</reference>
<protein>
    <recommendedName>
        <fullName evidence="4">DUF1761-domain-containing protein</fullName>
    </recommendedName>
</protein>
<evidence type="ECO:0000313" key="3">
    <source>
        <dbReference type="Proteomes" id="UP001412239"/>
    </source>
</evidence>
<evidence type="ECO:0000313" key="2">
    <source>
        <dbReference type="EMBL" id="CUS13475.1"/>
    </source>
</evidence>
<dbReference type="InterPro" id="IPR013879">
    <property type="entry name" value="DUF1761"/>
</dbReference>
<dbReference type="PANTHER" id="PTHR40638:SF1">
    <property type="entry name" value="UPF0591 MEMBRANE PROTEIN C15E1.02C"/>
    <property type="match status" value="1"/>
</dbReference>
<keyword evidence="1" id="KW-0472">Membrane</keyword>
<dbReference type="AlphaFoldDB" id="A0A292Q3E3"/>
<sequence length="243" mass="26081">MIRLGTSVLCGHAYELARSMAWGGILLNTRDSQCNLLSCSNCLWLSKRTRRPTHLKKVKKGGKFNLSPKPEPNKQASKINTKKMASPYTGASSAIQYLPSVKPSAIALGTLFTHTANLAVMSPLFGETYHKAMKADSKSEFAKSKEAIKSATLMGSSLVGSSAQTYAVAALLSHSAALSYKGAAYVGALVFVATSVPTVVSQLFQERRPAEYIAVRATAGLVETVGLAMFLTWWGIRPAHDLI</sequence>